<dbReference type="Proteomes" id="UP000215185">
    <property type="component" value="Chromosome 1"/>
</dbReference>
<dbReference type="STRING" id="1123308.GCA_000380085_00175"/>
<keyword evidence="6" id="KW-0443">Lipid metabolism</keyword>
<keyword evidence="5" id="KW-0809">Transit peptide</keyword>
<protein>
    <submittedName>
        <fullName evidence="10">Acyl-ACP thioesterase</fullName>
    </submittedName>
</protein>
<dbReference type="InterPro" id="IPR045023">
    <property type="entry name" value="FATA/B"/>
</dbReference>
<dbReference type="SUPFAM" id="SSF54637">
    <property type="entry name" value="Thioesterase/thiol ester dehydrase-isomerase"/>
    <property type="match status" value="2"/>
</dbReference>
<evidence type="ECO:0000259" key="9">
    <source>
        <dbReference type="Pfam" id="PF20791"/>
    </source>
</evidence>
<evidence type="ECO:0000256" key="7">
    <source>
        <dbReference type="ARBA" id="ARBA00023160"/>
    </source>
</evidence>
<proteinExistence type="inferred from homology"/>
<dbReference type="InterPro" id="IPR049427">
    <property type="entry name" value="Acyl-ACP_TE_C"/>
</dbReference>
<dbReference type="CDD" id="cd00586">
    <property type="entry name" value="4HBT"/>
    <property type="match status" value="1"/>
</dbReference>
<keyword evidence="2" id="KW-0444">Lipid biosynthesis</keyword>
<gene>
    <name evidence="10" type="ORF">SAMEA4412692_00834</name>
</gene>
<dbReference type="KEGG" id="smen:SAMEA4412692_0834"/>
<name>A0A239SRQ2_9STRE</name>
<evidence type="ECO:0000256" key="6">
    <source>
        <dbReference type="ARBA" id="ARBA00023098"/>
    </source>
</evidence>
<evidence type="ECO:0000259" key="8">
    <source>
        <dbReference type="Pfam" id="PF01643"/>
    </source>
</evidence>
<organism evidence="10 11">
    <name type="scientific">Streptococcus merionis</name>
    <dbReference type="NCBI Taxonomy" id="400065"/>
    <lineage>
        <taxon>Bacteria</taxon>
        <taxon>Bacillati</taxon>
        <taxon>Bacillota</taxon>
        <taxon>Bacilli</taxon>
        <taxon>Lactobacillales</taxon>
        <taxon>Streptococcaceae</taxon>
        <taxon>Streptococcus</taxon>
    </lineage>
</organism>
<keyword evidence="11" id="KW-1185">Reference proteome</keyword>
<dbReference type="InterPro" id="IPR029069">
    <property type="entry name" value="HotDog_dom_sf"/>
</dbReference>
<keyword evidence="3" id="KW-0378">Hydrolase</keyword>
<evidence type="ECO:0000256" key="3">
    <source>
        <dbReference type="ARBA" id="ARBA00022801"/>
    </source>
</evidence>
<dbReference type="InterPro" id="IPR002864">
    <property type="entry name" value="Acyl-ACP_thioesterase_NHD"/>
</dbReference>
<dbReference type="Pfam" id="PF01643">
    <property type="entry name" value="Acyl-ACP_TE"/>
    <property type="match status" value="1"/>
</dbReference>
<keyword evidence="7" id="KW-0275">Fatty acid biosynthesis</keyword>
<evidence type="ECO:0000256" key="5">
    <source>
        <dbReference type="ARBA" id="ARBA00022946"/>
    </source>
</evidence>
<keyword evidence="4" id="KW-0276">Fatty acid metabolism</keyword>
<evidence type="ECO:0000256" key="4">
    <source>
        <dbReference type="ARBA" id="ARBA00022832"/>
    </source>
</evidence>
<dbReference type="PANTHER" id="PTHR31727">
    <property type="entry name" value="OLEOYL-ACYL CARRIER PROTEIN THIOESTERASE 1, CHLOROPLASTIC"/>
    <property type="match status" value="1"/>
</dbReference>
<dbReference type="GO" id="GO:0016297">
    <property type="term" value="F:fatty acyl-[ACP] hydrolase activity"/>
    <property type="evidence" value="ECO:0007669"/>
    <property type="project" value="InterPro"/>
</dbReference>
<dbReference type="Pfam" id="PF20791">
    <property type="entry name" value="Acyl-ACP_TE_C"/>
    <property type="match status" value="1"/>
</dbReference>
<feature type="domain" description="Acyl-ACP thioesterase-like C-terminal" evidence="9">
    <location>
        <begin position="149"/>
        <end position="241"/>
    </location>
</feature>
<dbReference type="OrthoDB" id="9801517at2"/>
<dbReference type="EMBL" id="LT906439">
    <property type="protein sequence ID" value="SNU87939.1"/>
    <property type="molecule type" value="Genomic_DNA"/>
</dbReference>
<dbReference type="Gene3D" id="3.10.129.10">
    <property type="entry name" value="Hotdog Thioesterase"/>
    <property type="match status" value="1"/>
</dbReference>
<evidence type="ECO:0000313" key="10">
    <source>
        <dbReference type="EMBL" id="SNU87939.1"/>
    </source>
</evidence>
<reference evidence="10 11" key="1">
    <citation type="submission" date="2017-06" db="EMBL/GenBank/DDBJ databases">
        <authorList>
            <consortium name="Pathogen Informatics"/>
        </authorList>
    </citation>
    <scope>NUCLEOTIDE SEQUENCE [LARGE SCALE GENOMIC DNA]</scope>
    <source>
        <strain evidence="10 11">NCTC13788</strain>
    </source>
</reference>
<dbReference type="AlphaFoldDB" id="A0A239SRQ2"/>
<dbReference type="GO" id="GO:0000036">
    <property type="term" value="F:acyl carrier activity"/>
    <property type="evidence" value="ECO:0007669"/>
    <property type="project" value="TreeGrafter"/>
</dbReference>
<feature type="domain" description="Acyl-ACP thioesterase N-terminal hotdog" evidence="8">
    <location>
        <begin position="2"/>
        <end position="132"/>
    </location>
</feature>
<evidence type="ECO:0000256" key="1">
    <source>
        <dbReference type="ARBA" id="ARBA00006500"/>
    </source>
</evidence>
<dbReference type="eggNOG" id="COG3884">
    <property type="taxonomic scope" value="Bacteria"/>
</dbReference>
<accession>A0A239SRQ2</accession>
<sequence length="242" mass="28147">MGHTYQEDYTISFELSDTNGNLKLPPFLSVLLEVSGHHSAQLGRSDVYVLENYGYVWIVTDYEFDIVRLPKFSEKVVIRTEAISYNKLICHRRFEVLDDKEDLLIRVESYFALMDLENRKIVVVPDDLLEPYQSEKVKKIARGAKYPSLEEPERSSYHVRYLDIDMNGHVNNSKYLDWMYDVLGYAFLKQHVPSHIHLKYSREVSPGGDISSEFVRDGLVSHHQICSDGQINAQAIITWRKQ</sequence>
<comment type="similarity">
    <text evidence="1">Belongs to the acyl-ACP thioesterase family.</text>
</comment>
<evidence type="ECO:0000256" key="2">
    <source>
        <dbReference type="ARBA" id="ARBA00022516"/>
    </source>
</evidence>
<dbReference type="RefSeq" id="WP_018372734.1">
    <property type="nucleotide sequence ID" value="NZ_LT906439.1"/>
</dbReference>
<evidence type="ECO:0000313" key="11">
    <source>
        <dbReference type="Proteomes" id="UP000215185"/>
    </source>
</evidence>
<dbReference type="PANTHER" id="PTHR31727:SF6">
    <property type="entry name" value="OLEOYL-ACYL CARRIER PROTEIN THIOESTERASE 1, CHLOROPLASTIC"/>
    <property type="match status" value="1"/>
</dbReference>